<keyword evidence="2" id="KW-0812">Transmembrane</keyword>
<evidence type="ECO:0000313" key="4">
    <source>
        <dbReference type="Proteomes" id="UP001500831"/>
    </source>
</evidence>
<feature type="transmembrane region" description="Helical" evidence="2">
    <location>
        <begin position="41"/>
        <end position="57"/>
    </location>
</feature>
<evidence type="ECO:0000313" key="3">
    <source>
        <dbReference type="EMBL" id="GAA2855253.1"/>
    </source>
</evidence>
<dbReference type="Proteomes" id="UP001500831">
    <property type="component" value="Unassembled WGS sequence"/>
</dbReference>
<gene>
    <name evidence="3" type="ORF">GCM10010517_13360</name>
</gene>
<keyword evidence="4" id="KW-1185">Reference proteome</keyword>
<reference evidence="4" key="1">
    <citation type="journal article" date="2019" name="Int. J. Syst. Evol. Microbiol.">
        <title>The Global Catalogue of Microorganisms (GCM) 10K type strain sequencing project: providing services to taxonomists for standard genome sequencing and annotation.</title>
        <authorList>
            <consortium name="The Broad Institute Genomics Platform"/>
            <consortium name="The Broad Institute Genome Sequencing Center for Infectious Disease"/>
            <person name="Wu L."/>
            <person name="Ma J."/>
        </authorList>
    </citation>
    <scope>NUCLEOTIDE SEQUENCE [LARGE SCALE GENOMIC DNA]</scope>
    <source>
        <strain evidence="4">JCM 6242</strain>
    </source>
</reference>
<proteinExistence type="predicted"/>
<comment type="caution">
    <text evidence="3">The sequence shown here is derived from an EMBL/GenBank/DDBJ whole genome shotgun (WGS) entry which is preliminary data.</text>
</comment>
<organism evidence="3 4">
    <name type="scientific">Streptosporangium fragile</name>
    <dbReference type="NCBI Taxonomy" id="46186"/>
    <lineage>
        <taxon>Bacteria</taxon>
        <taxon>Bacillati</taxon>
        <taxon>Actinomycetota</taxon>
        <taxon>Actinomycetes</taxon>
        <taxon>Streptosporangiales</taxon>
        <taxon>Streptosporangiaceae</taxon>
        <taxon>Streptosporangium</taxon>
    </lineage>
</organism>
<feature type="region of interest" description="Disordered" evidence="1">
    <location>
        <begin position="1"/>
        <end position="21"/>
    </location>
</feature>
<dbReference type="EMBL" id="BAAAVI010000007">
    <property type="protein sequence ID" value="GAA2855253.1"/>
    <property type="molecule type" value="Genomic_DNA"/>
</dbReference>
<feature type="compositionally biased region" description="Basic residues" evidence="1">
    <location>
        <begin position="1"/>
        <end position="19"/>
    </location>
</feature>
<name>A0ABP6IAR7_9ACTN</name>
<evidence type="ECO:0008006" key="5">
    <source>
        <dbReference type="Google" id="ProtNLM"/>
    </source>
</evidence>
<protein>
    <recommendedName>
        <fullName evidence="5">5-bromo-4-chloroindolyl phosphate hydrolysis protein</fullName>
    </recommendedName>
</protein>
<evidence type="ECO:0000256" key="1">
    <source>
        <dbReference type="SAM" id="MobiDB-lite"/>
    </source>
</evidence>
<accession>A0ABP6IAR7</accession>
<keyword evidence="2" id="KW-0472">Membrane</keyword>
<keyword evidence="2" id="KW-1133">Transmembrane helix</keyword>
<sequence length="232" mass="25026">MTGTRRTGRGRARRPRSRGGRAAGAVVSGERVLRYLGSTRNIAGCALALAGLAAHFLGLAGAYWPVVVAGLYGVGALLAPPDRVRLRVSHAEVETAGLRADLDALLRKVEGAQRFPDDVRARLGDLAGVLGGILDRAEVLTASPDHLHIVSQTIRAYLPAGLEAYANLPRGYALTRRAGRERSAHEELLSQLDLLDAKLREVAQAVHHGDEQALRDHGRFLRDRFGRSDLDL</sequence>
<evidence type="ECO:0000256" key="2">
    <source>
        <dbReference type="SAM" id="Phobius"/>
    </source>
</evidence>